<gene>
    <name evidence="6" type="ORF">C7R54_09665</name>
</gene>
<organism evidence="6 7">
    <name type="scientific">Achromobacter aloeverae</name>
    <dbReference type="NCBI Taxonomy" id="1750518"/>
    <lineage>
        <taxon>Bacteria</taxon>
        <taxon>Pseudomonadati</taxon>
        <taxon>Pseudomonadota</taxon>
        <taxon>Betaproteobacteria</taxon>
        <taxon>Burkholderiales</taxon>
        <taxon>Alcaligenaceae</taxon>
        <taxon>Achromobacter</taxon>
    </lineage>
</organism>
<feature type="domain" description="HTH lysR-type" evidence="5">
    <location>
        <begin position="1"/>
        <end position="59"/>
    </location>
</feature>
<keyword evidence="3" id="KW-0238">DNA-binding</keyword>
<dbReference type="CDD" id="cd08472">
    <property type="entry name" value="PBP2_CrgA_like_3"/>
    <property type="match status" value="1"/>
</dbReference>
<dbReference type="Gene3D" id="1.10.10.10">
    <property type="entry name" value="Winged helix-like DNA-binding domain superfamily/Winged helix DNA-binding domain"/>
    <property type="match status" value="1"/>
</dbReference>
<dbReference type="Gene3D" id="3.40.190.290">
    <property type="match status" value="1"/>
</dbReference>
<dbReference type="GO" id="GO:0043565">
    <property type="term" value="F:sequence-specific DNA binding"/>
    <property type="evidence" value="ECO:0007669"/>
    <property type="project" value="TreeGrafter"/>
</dbReference>
<evidence type="ECO:0000256" key="3">
    <source>
        <dbReference type="ARBA" id="ARBA00023125"/>
    </source>
</evidence>
<comment type="similarity">
    <text evidence="1">Belongs to the LysR transcriptional regulatory family.</text>
</comment>
<keyword evidence="2" id="KW-0805">Transcription regulation</keyword>
<evidence type="ECO:0000313" key="6">
    <source>
        <dbReference type="EMBL" id="RXN91406.1"/>
    </source>
</evidence>
<evidence type="ECO:0000256" key="2">
    <source>
        <dbReference type="ARBA" id="ARBA00023015"/>
    </source>
</evidence>
<evidence type="ECO:0000313" key="7">
    <source>
        <dbReference type="Proteomes" id="UP000290849"/>
    </source>
</evidence>
<dbReference type="PANTHER" id="PTHR30537">
    <property type="entry name" value="HTH-TYPE TRANSCRIPTIONAL REGULATOR"/>
    <property type="match status" value="1"/>
</dbReference>
<dbReference type="PROSITE" id="PS50931">
    <property type="entry name" value="HTH_LYSR"/>
    <property type="match status" value="1"/>
</dbReference>
<comment type="caution">
    <text evidence="6">The sequence shown here is derived from an EMBL/GenBank/DDBJ whole genome shotgun (WGS) entry which is preliminary data.</text>
</comment>
<sequence>MDRFDAMRVFARIVERRSFTRAADDLGLPRATVTDAIKAMETRLGVQLLRRTTRQVTPTLEGEAYYGRCLRLIADMEDAEKAFADAPPKGLLRIDVHGTMARHLLFPHLPAFLLRYPDIELDVSEGDRYVDLVREGVDCAVRVGRLQDSDLVAHRLTQLPEATAASPDYCKRHGLPRDPGDMRGHLMVGFKSTNTGTLLPLAFRRDGQVHEIALPCRVRVSGAESYVGAACAGLGIIQSPRYRLEALFAAGQLTPLLEDFPPPSNPVSIVYARTRLPSPRLRAFIEWADTVFMTPAPGSPARSAVRSAPNVKADGT</sequence>
<protein>
    <submittedName>
        <fullName evidence="6">LysR family transcriptional regulator</fullName>
    </submittedName>
</protein>
<accession>A0A4Q1HMA0</accession>
<keyword evidence="4" id="KW-0804">Transcription</keyword>
<dbReference type="SUPFAM" id="SSF46785">
    <property type="entry name" value="Winged helix' DNA-binding domain"/>
    <property type="match status" value="1"/>
</dbReference>
<evidence type="ECO:0000256" key="4">
    <source>
        <dbReference type="ARBA" id="ARBA00023163"/>
    </source>
</evidence>
<dbReference type="RefSeq" id="WP_129149961.1">
    <property type="nucleotide sequence ID" value="NZ_JBHSDO010000013.1"/>
</dbReference>
<evidence type="ECO:0000256" key="1">
    <source>
        <dbReference type="ARBA" id="ARBA00009437"/>
    </source>
</evidence>
<dbReference type="AlphaFoldDB" id="A0A4Q1HMA0"/>
<dbReference type="OrthoDB" id="9076738at2"/>
<dbReference type="Pfam" id="PF03466">
    <property type="entry name" value="LysR_substrate"/>
    <property type="match status" value="1"/>
</dbReference>
<dbReference type="InterPro" id="IPR005119">
    <property type="entry name" value="LysR_subst-bd"/>
</dbReference>
<dbReference type="GO" id="GO:0006351">
    <property type="term" value="P:DNA-templated transcription"/>
    <property type="evidence" value="ECO:0007669"/>
    <property type="project" value="TreeGrafter"/>
</dbReference>
<dbReference type="FunFam" id="1.10.10.10:FF:000001">
    <property type="entry name" value="LysR family transcriptional regulator"/>
    <property type="match status" value="1"/>
</dbReference>
<dbReference type="InterPro" id="IPR000847">
    <property type="entry name" value="LysR_HTH_N"/>
</dbReference>
<proteinExistence type="inferred from homology"/>
<dbReference type="Pfam" id="PF00126">
    <property type="entry name" value="HTH_1"/>
    <property type="match status" value="1"/>
</dbReference>
<dbReference type="GO" id="GO:0003700">
    <property type="term" value="F:DNA-binding transcription factor activity"/>
    <property type="evidence" value="ECO:0007669"/>
    <property type="project" value="InterPro"/>
</dbReference>
<reference evidence="6 7" key="1">
    <citation type="journal article" date="2017" name="Int. J. Syst. Evol. Microbiol.">
        <title>Achromobacter aloeverae sp. nov., isolated from the root of Aloe vera (L.) Burm.f.</title>
        <authorList>
            <person name="Kuncharoen N."/>
            <person name="Muramatsu Y."/>
            <person name="Shibata C."/>
            <person name="Kamakura Y."/>
            <person name="Nakagawa Y."/>
            <person name="Tanasupawat S."/>
        </authorList>
    </citation>
    <scope>NUCLEOTIDE SEQUENCE [LARGE SCALE GENOMIC DNA]</scope>
    <source>
        <strain evidence="6 7">AVA-1</strain>
    </source>
</reference>
<dbReference type="InterPro" id="IPR036390">
    <property type="entry name" value="WH_DNA-bd_sf"/>
</dbReference>
<dbReference type="InterPro" id="IPR036388">
    <property type="entry name" value="WH-like_DNA-bd_sf"/>
</dbReference>
<name>A0A4Q1HMA0_9BURK</name>
<dbReference type="PANTHER" id="PTHR30537:SF72">
    <property type="entry name" value="LYSR FAMILY TRANSCRIPTIONAL REGULATOR"/>
    <property type="match status" value="1"/>
</dbReference>
<dbReference type="EMBL" id="PYAL01000002">
    <property type="protein sequence ID" value="RXN91406.1"/>
    <property type="molecule type" value="Genomic_DNA"/>
</dbReference>
<keyword evidence="7" id="KW-1185">Reference proteome</keyword>
<evidence type="ECO:0000259" key="5">
    <source>
        <dbReference type="PROSITE" id="PS50931"/>
    </source>
</evidence>
<dbReference type="SUPFAM" id="SSF53850">
    <property type="entry name" value="Periplasmic binding protein-like II"/>
    <property type="match status" value="1"/>
</dbReference>
<dbReference type="Proteomes" id="UP000290849">
    <property type="component" value="Unassembled WGS sequence"/>
</dbReference>
<dbReference type="InterPro" id="IPR058163">
    <property type="entry name" value="LysR-type_TF_proteobact-type"/>
</dbReference>